<protein>
    <submittedName>
        <fullName evidence="1">Uncharacterized protein</fullName>
    </submittedName>
</protein>
<name>A0ACB9FRV1_9ASTR</name>
<reference evidence="2" key="1">
    <citation type="journal article" date="2022" name="Mol. Ecol. Resour.">
        <title>The genomes of chicory, endive, great burdock and yacon provide insights into Asteraceae palaeo-polyploidization history and plant inulin production.</title>
        <authorList>
            <person name="Fan W."/>
            <person name="Wang S."/>
            <person name="Wang H."/>
            <person name="Wang A."/>
            <person name="Jiang F."/>
            <person name="Liu H."/>
            <person name="Zhao H."/>
            <person name="Xu D."/>
            <person name="Zhang Y."/>
        </authorList>
    </citation>
    <scope>NUCLEOTIDE SEQUENCE [LARGE SCALE GENOMIC DNA]</scope>
    <source>
        <strain evidence="2">cv. Yunnan</strain>
    </source>
</reference>
<sequence length="269" mass="30720">MPYAVFEKLKLGEPKPTRISIQLADRSVKYPRAKALTDVCTGKLTLRVNNEEITFDIGQSMKHPQHHDDSLYFIDVCDSIVSCHLHKSREEETCNTQLIEETFLDNSYVEEEVLNIESQENSSPSCEVIDQDSEPKAKPSIKEPPVLDQKELPLHLEYAFLEEKSQLHVIMSSSLTGNEKAKLHKVLKAHKRAIAWKIMDIKGINPSFCTHKILMEDDFKPVVQHQRRLNPNMQEVVKKEVIKLIDAGLIYPISDSPWVSPVQVVQKKG</sequence>
<dbReference type="Proteomes" id="UP001056120">
    <property type="component" value="Linkage Group LG16"/>
</dbReference>
<organism evidence="1 2">
    <name type="scientific">Smallanthus sonchifolius</name>
    <dbReference type="NCBI Taxonomy" id="185202"/>
    <lineage>
        <taxon>Eukaryota</taxon>
        <taxon>Viridiplantae</taxon>
        <taxon>Streptophyta</taxon>
        <taxon>Embryophyta</taxon>
        <taxon>Tracheophyta</taxon>
        <taxon>Spermatophyta</taxon>
        <taxon>Magnoliopsida</taxon>
        <taxon>eudicotyledons</taxon>
        <taxon>Gunneridae</taxon>
        <taxon>Pentapetalae</taxon>
        <taxon>asterids</taxon>
        <taxon>campanulids</taxon>
        <taxon>Asterales</taxon>
        <taxon>Asteraceae</taxon>
        <taxon>Asteroideae</taxon>
        <taxon>Heliantheae alliance</taxon>
        <taxon>Millerieae</taxon>
        <taxon>Smallanthus</taxon>
    </lineage>
</organism>
<evidence type="ECO:0000313" key="2">
    <source>
        <dbReference type="Proteomes" id="UP001056120"/>
    </source>
</evidence>
<dbReference type="EMBL" id="CM042033">
    <property type="protein sequence ID" value="KAI3773691.1"/>
    <property type="molecule type" value="Genomic_DNA"/>
</dbReference>
<accession>A0ACB9FRV1</accession>
<keyword evidence="2" id="KW-1185">Reference proteome</keyword>
<gene>
    <name evidence="1" type="ORF">L1987_48221</name>
</gene>
<reference evidence="1 2" key="2">
    <citation type="journal article" date="2022" name="Mol. Ecol. Resour.">
        <title>The genomes of chicory, endive, great burdock and yacon provide insights into Asteraceae paleo-polyploidization history and plant inulin production.</title>
        <authorList>
            <person name="Fan W."/>
            <person name="Wang S."/>
            <person name="Wang H."/>
            <person name="Wang A."/>
            <person name="Jiang F."/>
            <person name="Liu H."/>
            <person name="Zhao H."/>
            <person name="Xu D."/>
            <person name="Zhang Y."/>
        </authorList>
    </citation>
    <scope>NUCLEOTIDE SEQUENCE [LARGE SCALE GENOMIC DNA]</scope>
    <source>
        <strain evidence="2">cv. Yunnan</strain>
        <tissue evidence="1">Leaves</tissue>
    </source>
</reference>
<comment type="caution">
    <text evidence="1">The sequence shown here is derived from an EMBL/GenBank/DDBJ whole genome shotgun (WGS) entry which is preliminary data.</text>
</comment>
<evidence type="ECO:0000313" key="1">
    <source>
        <dbReference type="EMBL" id="KAI3773691.1"/>
    </source>
</evidence>
<proteinExistence type="predicted"/>